<dbReference type="Pfam" id="PF05738">
    <property type="entry name" value="Cna_B"/>
    <property type="match status" value="2"/>
</dbReference>
<evidence type="ECO:0000256" key="8">
    <source>
        <dbReference type="SAM" id="SignalP"/>
    </source>
</evidence>
<comment type="subcellular location">
    <subcellularLocation>
        <location evidence="1">Secreted</location>
        <location evidence="1">Cell wall</location>
        <topology evidence="1">Peptidoglycan-anchor</topology>
    </subcellularLocation>
</comment>
<feature type="domain" description="Collagen binding" evidence="9">
    <location>
        <begin position="250"/>
        <end position="376"/>
    </location>
</feature>
<feature type="transmembrane region" description="Helical" evidence="7">
    <location>
        <begin position="619"/>
        <end position="639"/>
    </location>
</feature>
<keyword evidence="7" id="KW-1133">Transmembrane helix</keyword>
<evidence type="ECO:0000256" key="2">
    <source>
        <dbReference type="ARBA" id="ARBA00022512"/>
    </source>
</evidence>
<dbReference type="AlphaFoldDB" id="A0A9Q3SZ13"/>
<evidence type="ECO:0000256" key="4">
    <source>
        <dbReference type="ARBA" id="ARBA00022729"/>
    </source>
</evidence>
<evidence type="ECO:0000259" key="10">
    <source>
        <dbReference type="Pfam" id="PF05738"/>
    </source>
</evidence>
<dbReference type="CDD" id="cd00222">
    <property type="entry name" value="CollagenBindB"/>
    <property type="match status" value="2"/>
</dbReference>
<feature type="region of interest" description="Disordered" evidence="6">
    <location>
        <begin position="48"/>
        <end position="98"/>
    </location>
</feature>
<keyword evidence="4 8" id="KW-0732">Signal</keyword>
<evidence type="ECO:0000259" key="11">
    <source>
        <dbReference type="Pfam" id="PF17961"/>
    </source>
</evidence>
<dbReference type="InterPro" id="IPR008454">
    <property type="entry name" value="Collagen-bd_Cna-like_B-typ_dom"/>
</dbReference>
<dbReference type="Proteomes" id="UP000752647">
    <property type="component" value="Unassembled WGS sequence"/>
</dbReference>
<dbReference type="InterPro" id="IPR011252">
    <property type="entry name" value="Fibrogen-bd_dom1"/>
</dbReference>
<dbReference type="InterPro" id="IPR008966">
    <property type="entry name" value="Adhesion_dom_sf"/>
</dbReference>
<proteinExistence type="predicted"/>
<evidence type="ECO:0000256" key="5">
    <source>
        <dbReference type="ARBA" id="ARBA00023088"/>
    </source>
</evidence>
<dbReference type="RefSeq" id="WP_224144305.1">
    <property type="nucleotide sequence ID" value="NZ_CBCPIF010000001.1"/>
</dbReference>
<evidence type="ECO:0000256" key="1">
    <source>
        <dbReference type="ARBA" id="ARBA00004168"/>
    </source>
</evidence>
<evidence type="ECO:0000256" key="7">
    <source>
        <dbReference type="SAM" id="Phobius"/>
    </source>
</evidence>
<dbReference type="GO" id="GO:0007155">
    <property type="term" value="P:cell adhesion"/>
    <property type="evidence" value="ECO:0007669"/>
    <property type="project" value="InterPro"/>
</dbReference>
<accession>A0A9Q3SZ13</accession>
<reference evidence="12" key="1">
    <citation type="submission" date="2021-05" db="EMBL/GenBank/DDBJ databases">
        <title>Pangenome of Leuconostoc gelidum warrants species status for Leuconostoc gelidum subsp. gasicomitatum.</title>
        <authorList>
            <person name="Johansson P."/>
            <person name="Sade E."/>
            <person name="Hultman J."/>
            <person name="Auvinen P."/>
            <person name="Bjorkroth J."/>
        </authorList>
    </citation>
    <scope>NUCLEOTIDE SEQUENCE</scope>
    <source>
        <strain evidence="12">A.21.4</strain>
    </source>
</reference>
<dbReference type="Gene3D" id="2.60.40.1140">
    <property type="entry name" value="Collagen-binding surface protein Cna, B-type domain"/>
    <property type="match status" value="2"/>
</dbReference>
<feature type="chain" id="PRO_5040317002" evidence="8">
    <location>
        <begin position="28"/>
        <end position="644"/>
    </location>
</feature>
<protein>
    <submittedName>
        <fullName evidence="12">Cna B-type domain-containing protein</fullName>
    </submittedName>
</protein>
<evidence type="ECO:0000256" key="6">
    <source>
        <dbReference type="SAM" id="MobiDB-lite"/>
    </source>
</evidence>
<feature type="compositionally biased region" description="Polar residues" evidence="6">
    <location>
        <begin position="75"/>
        <end position="98"/>
    </location>
</feature>
<keyword evidence="5" id="KW-0572">Peptidoglycan-anchor</keyword>
<gene>
    <name evidence="12" type="ORF">KIJ12_07505</name>
</gene>
<feature type="domain" description="SDR-like Ig" evidence="11">
    <location>
        <begin position="124"/>
        <end position="222"/>
    </location>
</feature>
<evidence type="ECO:0000259" key="9">
    <source>
        <dbReference type="Pfam" id="PF05737"/>
    </source>
</evidence>
<name>A0A9Q3SZ13_9LACO</name>
<dbReference type="Pfam" id="PF17961">
    <property type="entry name" value="Big_8"/>
    <property type="match status" value="1"/>
</dbReference>
<keyword evidence="2" id="KW-0134">Cell wall</keyword>
<keyword evidence="3" id="KW-0964">Secreted</keyword>
<dbReference type="SUPFAM" id="SSF49401">
    <property type="entry name" value="Bacterial adhesins"/>
    <property type="match status" value="2"/>
</dbReference>
<dbReference type="Gene3D" id="2.60.40.1280">
    <property type="match status" value="1"/>
</dbReference>
<feature type="signal peptide" evidence="8">
    <location>
        <begin position="1"/>
        <end position="27"/>
    </location>
</feature>
<dbReference type="Pfam" id="PF05737">
    <property type="entry name" value="Collagen_bind"/>
    <property type="match status" value="1"/>
</dbReference>
<evidence type="ECO:0000313" key="13">
    <source>
        <dbReference type="Proteomes" id="UP000752647"/>
    </source>
</evidence>
<dbReference type="EMBL" id="JAHBFI010000019">
    <property type="protein sequence ID" value="MBZ5962982.1"/>
    <property type="molecule type" value="Genomic_DNA"/>
</dbReference>
<keyword evidence="7" id="KW-0472">Membrane</keyword>
<dbReference type="InterPro" id="IPR041171">
    <property type="entry name" value="SDR_Ig"/>
</dbReference>
<feature type="domain" description="CNA-B" evidence="10">
    <location>
        <begin position="485"/>
        <end position="567"/>
    </location>
</feature>
<evidence type="ECO:0000256" key="3">
    <source>
        <dbReference type="ARBA" id="ARBA00022525"/>
    </source>
</evidence>
<sequence length="644" mass="71225">MFKKTATFFSLLIIMSTFFVTPVSVLAESNTDNLSTAMTSSNVISNSDIQPVEKSTEKQEASKNVVPGLPKVTPATDNTIKTGKIKSSSTQPRAPTITASKDWGDQFITHAELEDENGKPQTNFDIYDDMQAHWDMTVPAGTNIKTGDTMTVTVPSVLTMATDVKFDITDVAGNVIGHAVADHNTGKVTITFTDYAEQSAKNGISGKFNIWVHWDHTQVEEDTTVPVDWGNGGSTDIDIDPGNDGPDPDEELYKWGWYDSNDPTIIHWRVRLNYAKVDIKNAVYTDFVGGNQNLVPGSIQAYHVEYNSDGTDFTQLNDVPSSDVFEDSTLKFHVNLHELTDTVLVDYDTKATDGGTSTKYENSGQLTGENIEKQTIDVYSPDNGGGGDGETTETIDGIKTWQDDNNIEGLRPDAITIDIYQNGVKINSKIVTAKSDWKYSITDLPKYDANGNAYIYTVKEESVDHYMSSQSGYDFTNTLSDITKIAGTKTWDDQNNQDGKRPDAIKVNLLANGKGIQTKTITANDDWQYQFTDLPKYDNNGKKISYTITEDKVSGYETEIVNYDLINHYTPHTPINPDKPIDPIIPTTPITPNNPVNPVVPWQPNHKSVSLPNTASENIAWTATYGFIIIGLITVAVWLRRKDN</sequence>
<dbReference type="SUPFAM" id="SSF49478">
    <property type="entry name" value="Cna protein B-type domain"/>
    <property type="match status" value="2"/>
</dbReference>
<evidence type="ECO:0000313" key="12">
    <source>
        <dbReference type="EMBL" id="MBZ5962982.1"/>
    </source>
</evidence>
<dbReference type="InterPro" id="IPR008456">
    <property type="entry name" value="Collagen-bd_dom"/>
</dbReference>
<organism evidence="12 13">
    <name type="scientific">Leuconostoc gasicomitatum</name>
    <dbReference type="NCBI Taxonomy" id="115778"/>
    <lineage>
        <taxon>Bacteria</taxon>
        <taxon>Bacillati</taxon>
        <taxon>Bacillota</taxon>
        <taxon>Bacilli</taxon>
        <taxon>Lactobacillales</taxon>
        <taxon>Lactobacillaceae</taxon>
        <taxon>Leuconostoc</taxon>
        <taxon>Leuconostoc gelidum group</taxon>
    </lineage>
</organism>
<feature type="domain" description="CNA-B" evidence="10">
    <location>
        <begin position="395"/>
        <end position="478"/>
    </location>
</feature>
<keyword evidence="7" id="KW-0812">Transmembrane</keyword>
<dbReference type="GO" id="GO:0005518">
    <property type="term" value="F:collagen binding"/>
    <property type="evidence" value="ECO:0007669"/>
    <property type="project" value="InterPro"/>
</dbReference>
<dbReference type="Gene3D" id="2.60.40.740">
    <property type="match status" value="1"/>
</dbReference>
<comment type="caution">
    <text evidence="12">The sequence shown here is derived from an EMBL/GenBank/DDBJ whole genome shotgun (WGS) entry which is preliminary data.</text>
</comment>